<keyword evidence="2" id="KW-1185">Reference proteome</keyword>
<dbReference type="OrthoDB" id="4712588at2"/>
<accession>A0A5C5RKG3</accession>
<reference evidence="1 2" key="1">
    <citation type="submission" date="2019-08" db="EMBL/GenBank/DDBJ databases">
        <title>Tsukamurella conjunctivitidis sp. nov., Tsukamurella assacharolytica sp. nov. and Tsukamurella sputae sp. nov. isolated from patients with conjunctivitis, bacteraemia (lymphoma) and respiratory infection (sputum) in Hong Kong.</title>
        <authorList>
            <person name="Fok K.M.N."/>
            <person name="Fong J.Y.H."/>
        </authorList>
    </citation>
    <scope>NUCLEOTIDE SEQUENCE [LARGE SCALE GENOMIC DNA]</scope>
    <source>
        <strain evidence="1 2">HKU70</strain>
    </source>
</reference>
<evidence type="ECO:0000313" key="1">
    <source>
        <dbReference type="EMBL" id="TWS23178.1"/>
    </source>
</evidence>
<organism evidence="1 2">
    <name type="scientific">Tsukamurella sputi</name>
    <dbReference type="NCBI Taxonomy" id="2591848"/>
    <lineage>
        <taxon>Bacteria</taxon>
        <taxon>Bacillati</taxon>
        <taxon>Actinomycetota</taxon>
        <taxon>Actinomycetes</taxon>
        <taxon>Mycobacteriales</taxon>
        <taxon>Tsukamurellaceae</taxon>
        <taxon>Tsukamurella</taxon>
    </lineage>
</organism>
<dbReference type="RefSeq" id="WP_146434600.1">
    <property type="nucleotide sequence ID" value="NZ_VIGV01000004.1"/>
</dbReference>
<gene>
    <name evidence="1" type="ORF">FK268_12725</name>
</gene>
<name>A0A5C5RKG3_9ACTN</name>
<dbReference type="EMBL" id="VIGV01000004">
    <property type="protein sequence ID" value="TWS23178.1"/>
    <property type="molecule type" value="Genomic_DNA"/>
</dbReference>
<dbReference type="AlphaFoldDB" id="A0A5C5RKG3"/>
<comment type="caution">
    <text evidence="1">The sequence shown here is derived from an EMBL/GenBank/DDBJ whole genome shotgun (WGS) entry which is preliminary data.</text>
</comment>
<sequence>MPEPTEVYIVTRGIYSDYKIVRVFLDRAQADEYAKIMTATDEYACYEHEVEVWPIGVPAPTYEASDFAYQWTPDEQFEENYDRHQIPEGAHTHVVERSPQRVIVAGKSEEHVRKVIYDEVTRIKAEQAGIA</sequence>
<protein>
    <submittedName>
        <fullName evidence="1">Uncharacterized protein</fullName>
    </submittedName>
</protein>
<dbReference type="Proteomes" id="UP000319792">
    <property type="component" value="Unassembled WGS sequence"/>
</dbReference>
<evidence type="ECO:0000313" key="2">
    <source>
        <dbReference type="Proteomes" id="UP000319792"/>
    </source>
</evidence>
<proteinExistence type="predicted"/>